<dbReference type="AlphaFoldDB" id="A0A2V3VLF2"/>
<dbReference type="GO" id="GO:0046933">
    <property type="term" value="F:proton-transporting ATP synthase activity, rotational mechanism"/>
    <property type="evidence" value="ECO:0007669"/>
    <property type="project" value="UniProtKB-UniRule"/>
</dbReference>
<evidence type="ECO:0000256" key="4">
    <source>
        <dbReference type="ARBA" id="ARBA00023065"/>
    </source>
</evidence>
<dbReference type="GO" id="GO:0045259">
    <property type="term" value="C:proton-transporting ATP synthase complex"/>
    <property type="evidence" value="ECO:0007669"/>
    <property type="project" value="UniProtKB-KW"/>
</dbReference>
<dbReference type="NCBIfam" id="NF004402">
    <property type="entry name" value="PRK05758.2-2"/>
    <property type="match status" value="1"/>
</dbReference>
<dbReference type="HAMAP" id="MF_01416">
    <property type="entry name" value="ATP_synth_delta_bact"/>
    <property type="match status" value="1"/>
</dbReference>
<keyword evidence="10" id="KW-1185">Reference proteome</keyword>
<dbReference type="NCBIfam" id="TIGR01145">
    <property type="entry name" value="ATP_synt_delta"/>
    <property type="match status" value="1"/>
</dbReference>
<keyword evidence="2 8" id="KW-0813">Transport</keyword>
<dbReference type="InterPro" id="IPR000711">
    <property type="entry name" value="ATPase_OSCP/dsu"/>
</dbReference>
<comment type="similarity">
    <text evidence="8">Belongs to the ATPase delta chain family.</text>
</comment>
<dbReference type="PROSITE" id="PS00389">
    <property type="entry name" value="ATPASE_DELTA"/>
    <property type="match status" value="1"/>
</dbReference>
<dbReference type="RefSeq" id="WP_110397177.1">
    <property type="nucleotide sequence ID" value="NZ_JBHUHB010000001.1"/>
</dbReference>
<dbReference type="OrthoDB" id="9802471at2"/>
<dbReference type="Proteomes" id="UP000247978">
    <property type="component" value="Unassembled WGS sequence"/>
</dbReference>
<keyword evidence="6 8" id="KW-0139">CF(1)</keyword>
<dbReference type="InterPro" id="IPR020781">
    <property type="entry name" value="ATPase_OSCP/d_CS"/>
</dbReference>
<evidence type="ECO:0000256" key="3">
    <source>
        <dbReference type="ARBA" id="ARBA00022781"/>
    </source>
</evidence>
<evidence type="ECO:0000256" key="1">
    <source>
        <dbReference type="ARBA" id="ARBA00004370"/>
    </source>
</evidence>
<accession>A0A2V3VLF2</accession>
<sequence length="181" mass="20246">MSEAVVAKRYADALFQLANEKNNVVKLISELEVVKEVFLNDKKMIDVLNHPRISNHDKMNIINGAFGQFDKDVINTLKILVERHRINVITSIVDHFVHLYNEANGVAAATVYSVRALSDEEKANLESSFKKQFNKQSVSIKNVVDPTLIGGMRIRVGNTIYDGSISGKLNRIKHNIVSASI</sequence>
<protein>
    <recommendedName>
        <fullName evidence="8">ATP synthase subunit delta</fullName>
    </recommendedName>
    <alternativeName>
        <fullName evidence="8">ATP synthase F(1) sector subunit delta</fullName>
    </alternativeName>
    <alternativeName>
        <fullName evidence="8">F-type ATPase subunit delta</fullName>
        <shortName evidence="8">F-ATPase subunit delta</shortName>
    </alternativeName>
</protein>
<organism evidence="9 10">
    <name type="scientific">Pseudogracilibacillus auburnensis</name>
    <dbReference type="NCBI Taxonomy" id="1494959"/>
    <lineage>
        <taxon>Bacteria</taxon>
        <taxon>Bacillati</taxon>
        <taxon>Bacillota</taxon>
        <taxon>Bacilli</taxon>
        <taxon>Bacillales</taxon>
        <taxon>Bacillaceae</taxon>
        <taxon>Pseudogracilibacillus</taxon>
    </lineage>
</organism>
<dbReference type="NCBIfam" id="NF004403">
    <property type="entry name" value="PRK05758.2-4"/>
    <property type="match status" value="1"/>
</dbReference>
<keyword evidence="8" id="KW-1003">Cell membrane</keyword>
<evidence type="ECO:0000313" key="10">
    <source>
        <dbReference type="Proteomes" id="UP000247978"/>
    </source>
</evidence>
<dbReference type="InterPro" id="IPR026015">
    <property type="entry name" value="ATP_synth_OSCP/delta_N_sf"/>
</dbReference>
<dbReference type="PANTHER" id="PTHR11910">
    <property type="entry name" value="ATP SYNTHASE DELTA CHAIN"/>
    <property type="match status" value="1"/>
</dbReference>
<comment type="caution">
    <text evidence="9">The sequence shown here is derived from an EMBL/GenBank/DDBJ whole genome shotgun (WGS) entry which is preliminary data.</text>
</comment>
<dbReference type="PRINTS" id="PR00125">
    <property type="entry name" value="ATPASEDELTA"/>
</dbReference>
<evidence type="ECO:0000256" key="2">
    <source>
        <dbReference type="ARBA" id="ARBA00022448"/>
    </source>
</evidence>
<proteinExistence type="inferred from homology"/>
<comment type="function">
    <text evidence="8">This protein is part of the stalk that links CF(0) to CF(1). It either transmits conformational changes from CF(0) to CF(1) or is implicated in proton conduction.</text>
</comment>
<reference evidence="9 10" key="1">
    <citation type="submission" date="2018-05" db="EMBL/GenBank/DDBJ databases">
        <title>Genomic Encyclopedia of Type Strains, Phase IV (KMG-IV): sequencing the most valuable type-strain genomes for metagenomic binning, comparative biology and taxonomic classification.</title>
        <authorList>
            <person name="Goeker M."/>
        </authorList>
    </citation>
    <scope>NUCLEOTIDE SEQUENCE [LARGE SCALE GENOMIC DNA]</scope>
    <source>
        <strain evidence="9 10">DSM 28556</strain>
    </source>
</reference>
<evidence type="ECO:0000256" key="5">
    <source>
        <dbReference type="ARBA" id="ARBA00023136"/>
    </source>
</evidence>
<dbReference type="Gene3D" id="1.10.520.20">
    <property type="entry name" value="N-terminal domain of the delta subunit of the F1F0-ATP synthase"/>
    <property type="match status" value="1"/>
</dbReference>
<evidence type="ECO:0000256" key="8">
    <source>
        <dbReference type="HAMAP-Rule" id="MF_01416"/>
    </source>
</evidence>
<name>A0A2V3VLF2_9BACI</name>
<gene>
    <name evidence="8" type="primary">atpH</name>
    <name evidence="9" type="ORF">DFR56_11968</name>
</gene>
<evidence type="ECO:0000313" key="9">
    <source>
        <dbReference type="EMBL" id="PXW82380.1"/>
    </source>
</evidence>
<dbReference type="EMBL" id="QJJQ01000019">
    <property type="protein sequence ID" value="PXW82380.1"/>
    <property type="molecule type" value="Genomic_DNA"/>
</dbReference>
<keyword evidence="4 8" id="KW-0406">Ion transport</keyword>
<keyword evidence="5 8" id="KW-0472">Membrane</keyword>
<keyword evidence="3 8" id="KW-0375">Hydrogen ion transport</keyword>
<dbReference type="GO" id="GO:0005886">
    <property type="term" value="C:plasma membrane"/>
    <property type="evidence" value="ECO:0007669"/>
    <property type="project" value="UniProtKB-SubCell"/>
</dbReference>
<keyword evidence="7 8" id="KW-0066">ATP synthesis</keyword>
<evidence type="ECO:0000256" key="6">
    <source>
        <dbReference type="ARBA" id="ARBA00023196"/>
    </source>
</evidence>
<dbReference type="SUPFAM" id="SSF47928">
    <property type="entry name" value="N-terminal domain of the delta subunit of the F1F0-ATP synthase"/>
    <property type="match status" value="1"/>
</dbReference>
<comment type="function">
    <text evidence="8">F(1)F(0) ATP synthase produces ATP from ADP in the presence of a proton or sodium gradient. F-type ATPases consist of two structural domains, F(1) containing the extramembraneous catalytic core and F(0) containing the membrane proton channel, linked together by a central stalk and a peripheral stalk. During catalysis, ATP synthesis in the catalytic domain of F(1) is coupled via a rotary mechanism of the central stalk subunits to proton translocation.</text>
</comment>
<comment type="subcellular location">
    <subcellularLocation>
        <location evidence="8">Cell membrane</location>
        <topology evidence="8">Peripheral membrane protein</topology>
    </subcellularLocation>
    <subcellularLocation>
        <location evidence="1">Membrane</location>
    </subcellularLocation>
</comment>
<dbReference type="Pfam" id="PF00213">
    <property type="entry name" value="OSCP"/>
    <property type="match status" value="1"/>
</dbReference>
<evidence type="ECO:0000256" key="7">
    <source>
        <dbReference type="ARBA" id="ARBA00023310"/>
    </source>
</evidence>